<dbReference type="Proteomes" id="UP001058074">
    <property type="component" value="Unassembled WGS sequence"/>
</dbReference>
<organism evidence="1 2">
    <name type="scientific">Inconstantimicrobium mannanitabidum</name>
    <dbReference type="NCBI Taxonomy" id="1604901"/>
    <lineage>
        <taxon>Bacteria</taxon>
        <taxon>Bacillati</taxon>
        <taxon>Bacillota</taxon>
        <taxon>Clostridia</taxon>
        <taxon>Eubacteriales</taxon>
        <taxon>Clostridiaceae</taxon>
        <taxon>Inconstantimicrobium</taxon>
    </lineage>
</organism>
<evidence type="ECO:0000313" key="1">
    <source>
        <dbReference type="EMBL" id="GKX65045.1"/>
    </source>
</evidence>
<keyword evidence="2" id="KW-1185">Reference proteome</keyword>
<proteinExistence type="predicted"/>
<dbReference type="EMBL" id="BROD01000001">
    <property type="protein sequence ID" value="GKX65045.1"/>
    <property type="molecule type" value="Genomic_DNA"/>
</dbReference>
<protein>
    <submittedName>
        <fullName evidence="1">Uncharacterized protein</fullName>
    </submittedName>
</protein>
<reference evidence="1" key="1">
    <citation type="journal article" date="2025" name="Int. J. Syst. Evol. Microbiol.">
        <title>Inconstantimicrobium mannanitabidum sp. nov., a novel member of the family Clostridiaceae isolated from anoxic soil under the treatment of reductive soil disinfestation.</title>
        <authorList>
            <person name="Ueki A."/>
            <person name="Tonouchi A."/>
            <person name="Honma S."/>
            <person name="Kaku N."/>
            <person name="Ueki K."/>
        </authorList>
    </citation>
    <scope>NUCLEOTIDE SEQUENCE</scope>
    <source>
        <strain evidence="1">TW13</strain>
    </source>
</reference>
<evidence type="ECO:0000313" key="2">
    <source>
        <dbReference type="Proteomes" id="UP001058074"/>
    </source>
</evidence>
<name>A0ACB5R7J0_9CLOT</name>
<gene>
    <name evidence="1" type="ORF">rsdtw13_03030</name>
</gene>
<accession>A0ACB5R7J0</accession>
<sequence length="275" mass="31040">MKKKVIISIIVLLLILLGGAGTYLFLNEQKQSKFEALLNSAEKFMAAKKYEEAKSVYKQALDVKSDDKVNGKINEIKQIEDSIKKLDEVQKILDSGTVEDACIAIEKITYKSKDIDERVNNLNDKIDEKKKIEEQERANNEESSSHEIIGVGGIRKMEHPCIGSSDAEGVENELREFQQHIKVFRVSLGTKSYNIATSNPPIPPAAGYRPFQSFLKACVSHFVQVRNDLNPENMKFDAIVCDGSFYINVIDGKTIVYSCAFDLYSDVIMMYYSNK</sequence>
<comment type="caution">
    <text evidence="1">The sequence shown here is derived from an EMBL/GenBank/DDBJ whole genome shotgun (WGS) entry which is preliminary data.</text>
</comment>